<gene>
    <name evidence="2" type="ORF">UR96_C0043G0003</name>
</gene>
<feature type="transmembrane region" description="Helical" evidence="1">
    <location>
        <begin position="451"/>
        <end position="471"/>
    </location>
</feature>
<organism evidence="2 3">
    <name type="scientific">candidate division WS6 bacterium GW2011_GWC1_36_11</name>
    <dbReference type="NCBI Taxonomy" id="1619090"/>
    <lineage>
        <taxon>Bacteria</taxon>
        <taxon>Candidatus Dojkabacteria</taxon>
    </lineage>
</organism>
<reference evidence="2 3" key="1">
    <citation type="journal article" date="2015" name="Nature">
        <title>rRNA introns, odd ribosomes, and small enigmatic genomes across a large radiation of phyla.</title>
        <authorList>
            <person name="Brown C.T."/>
            <person name="Hug L.A."/>
            <person name="Thomas B.C."/>
            <person name="Sharon I."/>
            <person name="Castelle C.J."/>
            <person name="Singh A."/>
            <person name="Wilkins M.J."/>
            <person name="Williams K.H."/>
            <person name="Banfield J.F."/>
        </authorList>
    </citation>
    <scope>NUCLEOTIDE SEQUENCE [LARGE SCALE GENOMIC DNA]</scope>
</reference>
<feature type="transmembrane region" description="Helical" evidence="1">
    <location>
        <begin position="92"/>
        <end position="113"/>
    </location>
</feature>
<protein>
    <recommendedName>
        <fullName evidence="4">Glycosyltransferase RgtA/B/C/D-like domain-containing protein</fullName>
    </recommendedName>
</protein>
<feature type="transmembrane region" description="Helical" evidence="1">
    <location>
        <begin position="375"/>
        <end position="396"/>
    </location>
</feature>
<dbReference type="Proteomes" id="UP000034140">
    <property type="component" value="Unassembled WGS sequence"/>
</dbReference>
<feature type="transmembrane region" description="Helical" evidence="1">
    <location>
        <begin position="244"/>
        <end position="277"/>
    </location>
</feature>
<evidence type="ECO:0008006" key="4">
    <source>
        <dbReference type="Google" id="ProtNLM"/>
    </source>
</evidence>
<evidence type="ECO:0000256" key="1">
    <source>
        <dbReference type="SAM" id="Phobius"/>
    </source>
</evidence>
<accession>A0A0G0GG72</accession>
<feature type="transmembrane region" description="Helical" evidence="1">
    <location>
        <begin position="33"/>
        <end position="55"/>
    </location>
</feature>
<keyword evidence="1" id="KW-0812">Transmembrane</keyword>
<feature type="transmembrane region" description="Helical" evidence="1">
    <location>
        <begin position="212"/>
        <end position="232"/>
    </location>
</feature>
<sequence length="635" mass="71649">MFDLIAIATNLGLIIYLLVNALTKGIGAFSTNYVFIGYLIFTILTLPNLLSSVIFKAKMIGLSSALCFIYYPIQFLIAWGIGQALGVSFKEVLPLATVFTLVLWNILFLIFIFKNQKREDMSEGVIKDLIMGIIPAILIVLFTFILIRQPNSVVALDYFQHLTVPNRMFLDNILCITSNQCSGLFLQTGYTTFYHIILGNITTFLQIDPLKAFYVLDIIFPIIASIPIYAIFKKFTSSTIWSQVGVAVTLLIFVTGAYEFVFFIPQTFAILLFLMIVKEQRLSWWKLALAAILLFSTHFIIGAFLAVLLIGKRIIIENIHTKKGALSYTLILLISCIFFGFVNIAGFSIEKFVQTDTLATIGSFTNSYFPDNLQVIWNVLGSLSLIAVLAIIIGIFKRKFNQAFLIPFSFLMIGLICYFLAPTYANKFLLLSGLYATILTIEFLQSLQFKFLMKGFIASALIVICGIGYFVQYKNYLKFYTQDNGTVSAFVEKDRAIIDYLKINPPTPNTVIISDPYTQLMIESLANVPTVQAQYMQLKTRQNLLNYLIAPNPDTYESLLISPGVPKGTTNIEFLYSGRIFSSVANEDKGWLYNMYSLPLNNANIDIQAVSSLVEDQKRLNKNVYKISDNFLLFR</sequence>
<feature type="transmembrane region" description="Helical" evidence="1">
    <location>
        <begin position="125"/>
        <end position="147"/>
    </location>
</feature>
<proteinExistence type="predicted"/>
<evidence type="ECO:0000313" key="2">
    <source>
        <dbReference type="EMBL" id="KKP90642.1"/>
    </source>
</evidence>
<keyword evidence="1" id="KW-0472">Membrane</keyword>
<feature type="transmembrane region" description="Helical" evidence="1">
    <location>
        <begin position="283"/>
        <end position="310"/>
    </location>
</feature>
<comment type="caution">
    <text evidence="2">The sequence shown here is derived from an EMBL/GenBank/DDBJ whole genome shotgun (WGS) entry which is preliminary data.</text>
</comment>
<name>A0A0G0GG72_9BACT</name>
<evidence type="ECO:0000313" key="3">
    <source>
        <dbReference type="Proteomes" id="UP000034140"/>
    </source>
</evidence>
<feature type="transmembrane region" description="Helical" evidence="1">
    <location>
        <begin position="67"/>
        <end position="86"/>
    </location>
</feature>
<dbReference type="EMBL" id="LBRE01000043">
    <property type="protein sequence ID" value="KKP90642.1"/>
    <property type="molecule type" value="Genomic_DNA"/>
</dbReference>
<feature type="transmembrane region" description="Helical" evidence="1">
    <location>
        <begin position="403"/>
        <end position="421"/>
    </location>
</feature>
<keyword evidence="1" id="KW-1133">Transmembrane helix</keyword>
<dbReference type="AlphaFoldDB" id="A0A0G0GG72"/>
<feature type="transmembrane region" description="Helical" evidence="1">
    <location>
        <begin position="330"/>
        <end position="349"/>
    </location>
</feature>